<evidence type="ECO:0000313" key="20">
    <source>
        <dbReference type="Proteomes" id="UP000215134"/>
    </source>
</evidence>
<dbReference type="InterPro" id="IPR013826">
    <property type="entry name" value="Topo_IA_cen_sub3"/>
</dbReference>
<keyword evidence="7" id="KW-0862">Zinc</keyword>
<dbReference type="EC" id="5.6.2.1" evidence="3"/>
<evidence type="ECO:0000256" key="6">
    <source>
        <dbReference type="ARBA" id="ARBA00022771"/>
    </source>
</evidence>
<dbReference type="Pfam" id="PF01396">
    <property type="entry name" value="Zn_ribbon_Top1"/>
    <property type="match status" value="1"/>
</dbReference>
<reference evidence="19 20" key="1">
    <citation type="submission" date="2017-06" db="EMBL/GenBank/DDBJ databases">
        <authorList>
            <consortium name="Pathogen Informatics"/>
        </authorList>
    </citation>
    <scope>NUCLEOTIDE SEQUENCE [LARGE SCALE GENOMIC DNA]</scope>
    <source>
        <strain evidence="19 20">NCTC12148</strain>
    </source>
</reference>
<evidence type="ECO:0000256" key="9">
    <source>
        <dbReference type="ARBA" id="ARBA00023029"/>
    </source>
</evidence>
<evidence type="ECO:0000256" key="5">
    <source>
        <dbReference type="ARBA" id="ARBA00022737"/>
    </source>
</evidence>
<keyword evidence="4" id="KW-0479">Metal-binding</keyword>
<keyword evidence="8" id="KW-0460">Magnesium</keyword>
<dbReference type="PROSITE" id="PS00396">
    <property type="entry name" value="TOPO_IA_1"/>
    <property type="match status" value="1"/>
</dbReference>
<dbReference type="Gene3D" id="1.10.290.10">
    <property type="entry name" value="Topoisomerase I, domain 4"/>
    <property type="match status" value="1"/>
</dbReference>
<dbReference type="Pfam" id="PF01751">
    <property type="entry name" value="Toprim"/>
    <property type="match status" value="1"/>
</dbReference>
<sequence>MQLYLCEKPSQGKDIGAVLGATQRKQGYLTGAGVIVTWAIGHLLEQAQPETYGEQYGSPWRESVLPIVPAQWKMMVKKDTADQFAVIRGLLKQVDSVVIATDADREGEVIARELLEHCHFTGPVQRLWLSALDEASIRHALANKLPGEKTAPLYEAGLARSRADWMTGMNLTRLYTLKAREQGYGEVLSIGRVQTPTLALVVNRDRDIANFISKPYWQVRATLQKGGIAFPANWVPAVNYCDEEKRCIQQNVAQAVVQLCQQTANAVVLEVGTERKKESAPLAFDLGTLQQACSRKWGMSANQVLSIAQSLYETHKATTYPRTDCGYLPTSMREEVADVLSAVTRTDPTQSESVARLDRTFVSRIWNDKKITAHHGIIPTKQPFDLSKLSADELKVYQLIRQHYLAQFLPLHEVDVTEATFNIGGQLFRTRGKVEVVAGWKALFQHDASEAKEEPADTDDVRLPALVKGETVSVAGAELKTLQTKPPGHFTDGTLIAAMKNAAAFVSDPQLKKVLKENAGLGTEATRAGILETLFKRGYLEKKGKYLLSTPIAGELIDALPTALINPGMTALWEQALDEIAQGQMTLDTFMSRQAQWTGHLVEKGKAQAVKFTAPPSPPCPTCSGTMRRRAGKKGGGAFWGCSNYPTCQGIINIDAKGGRKAKRYKAKSPAKNKTTKSE</sequence>
<evidence type="ECO:0000256" key="16">
    <source>
        <dbReference type="SAM" id="MobiDB-lite"/>
    </source>
</evidence>
<dbReference type="PANTHER" id="PTHR11390">
    <property type="entry name" value="PROKARYOTIC DNA TOPOISOMERASE"/>
    <property type="match status" value="1"/>
</dbReference>
<dbReference type="NCBIfam" id="NF005829">
    <property type="entry name" value="PRK07726.1"/>
    <property type="match status" value="1"/>
</dbReference>
<dbReference type="GO" id="GO:0003917">
    <property type="term" value="F:DNA topoisomerase type I (single strand cut, ATP-independent) activity"/>
    <property type="evidence" value="ECO:0007669"/>
    <property type="project" value="UniProtKB-EC"/>
</dbReference>
<dbReference type="SUPFAM" id="SSF57783">
    <property type="entry name" value="Zinc beta-ribbon"/>
    <property type="match status" value="1"/>
</dbReference>
<dbReference type="GO" id="GO:0006281">
    <property type="term" value="P:DNA repair"/>
    <property type="evidence" value="ECO:0007669"/>
    <property type="project" value="TreeGrafter"/>
</dbReference>
<proteinExistence type="inferred from homology"/>
<dbReference type="PROSITE" id="PS50880">
    <property type="entry name" value="TOPRIM"/>
    <property type="match status" value="1"/>
</dbReference>
<evidence type="ECO:0000256" key="1">
    <source>
        <dbReference type="ARBA" id="ARBA00000213"/>
    </source>
</evidence>
<dbReference type="Gene3D" id="1.10.460.10">
    <property type="entry name" value="Topoisomerase I, domain 2"/>
    <property type="match status" value="1"/>
</dbReference>
<dbReference type="Gene3D" id="3.40.50.140">
    <property type="match status" value="1"/>
</dbReference>
<evidence type="ECO:0000256" key="8">
    <source>
        <dbReference type="ARBA" id="ARBA00022842"/>
    </source>
</evidence>
<dbReference type="InterPro" id="IPR013497">
    <property type="entry name" value="Topo_IA_cen"/>
</dbReference>
<dbReference type="SMART" id="SM00437">
    <property type="entry name" value="TOP1Ac"/>
    <property type="match status" value="1"/>
</dbReference>
<dbReference type="RefSeq" id="WP_095095222.1">
    <property type="nucleotide sequence ID" value="NZ_CAMIQD010000010.1"/>
</dbReference>
<evidence type="ECO:0000256" key="3">
    <source>
        <dbReference type="ARBA" id="ARBA00012891"/>
    </source>
</evidence>
<evidence type="ECO:0000256" key="2">
    <source>
        <dbReference type="ARBA" id="ARBA00009446"/>
    </source>
</evidence>
<dbReference type="GO" id="GO:0008270">
    <property type="term" value="F:zinc ion binding"/>
    <property type="evidence" value="ECO:0007669"/>
    <property type="project" value="UniProtKB-KW"/>
</dbReference>
<dbReference type="GO" id="GO:0043597">
    <property type="term" value="C:cytoplasmic replication fork"/>
    <property type="evidence" value="ECO:0007669"/>
    <property type="project" value="TreeGrafter"/>
</dbReference>
<organism evidence="19 20">
    <name type="scientific">Serratia ficaria</name>
    <dbReference type="NCBI Taxonomy" id="61651"/>
    <lineage>
        <taxon>Bacteria</taxon>
        <taxon>Pseudomonadati</taxon>
        <taxon>Pseudomonadota</taxon>
        <taxon>Gammaproteobacteria</taxon>
        <taxon>Enterobacterales</taxon>
        <taxon>Yersiniaceae</taxon>
        <taxon>Serratia</taxon>
    </lineage>
</organism>
<feature type="compositionally biased region" description="Basic residues" evidence="16">
    <location>
        <begin position="659"/>
        <end position="679"/>
    </location>
</feature>
<dbReference type="InterPro" id="IPR023405">
    <property type="entry name" value="Topo_IA_core_domain"/>
</dbReference>
<keyword evidence="20" id="KW-1185">Reference proteome</keyword>
<evidence type="ECO:0000256" key="11">
    <source>
        <dbReference type="ARBA" id="ARBA00023235"/>
    </source>
</evidence>
<dbReference type="PANTHER" id="PTHR11390:SF21">
    <property type="entry name" value="DNA TOPOISOMERASE 3-ALPHA"/>
    <property type="match status" value="1"/>
</dbReference>
<dbReference type="AlphaFoldDB" id="A0A240AK04"/>
<keyword evidence="6" id="KW-0863">Zinc-finger</keyword>
<evidence type="ECO:0000256" key="15">
    <source>
        <dbReference type="ARBA" id="ARBA00032877"/>
    </source>
</evidence>
<dbReference type="PROSITE" id="PS52039">
    <property type="entry name" value="TOPO_IA_2"/>
    <property type="match status" value="1"/>
</dbReference>
<evidence type="ECO:0000256" key="7">
    <source>
        <dbReference type="ARBA" id="ARBA00022833"/>
    </source>
</evidence>
<gene>
    <name evidence="19" type="primary">topB_1</name>
    <name evidence="19" type="ORF">SAMEA4384070_00342</name>
</gene>
<dbReference type="SMART" id="SM00493">
    <property type="entry name" value="TOPRIM"/>
    <property type="match status" value="1"/>
</dbReference>
<feature type="domain" description="Toprim" evidence="17">
    <location>
        <begin position="1"/>
        <end position="133"/>
    </location>
</feature>
<dbReference type="InterPro" id="IPR013824">
    <property type="entry name" value="Topo_IA_cen_sub1"/>
</dbReference>
<dbReference type="OrthoDB" id="9803554at2"/>
<accession>A0A240AK04</accession>
<feature type="region of interest" description="Disordered" evidence="16">
    <location>
        <begin position="658"/>
        <end position="679"/>
    </location>
</feature>
<dbReference type="SUPFAM" id="SSF56712">
    <property type="entry name" value="Prokaryotic type I DNA topoisomerase"/>
    <property type="match status" value="1"/>
</dbReference>
<evidence type="ECO:0000256" key="12">
    <source>
        <dbReference type="ARBA" id="ARBA00030003"/>
    </source>
</evidence>
<dbReference type="NCBIfam" id="TIGR01056">
    <property type="entry name" value="topB"/>
    <property type="match status" value="1"/>
</dbReference>
<dbReference type="InterPro" id="IPR005738">
    <property type="entry name" value="TopoIII"/>
</dbReference>
<dbReference type="FunFam" id="1.10.290.10:FF:000004">
    <property type="entry name" value="DNA topoisomerase 3"/>
    <property type="match status" value="1"/>
</dbReference>
<evidence type="ECO:0000259" key="17">
    <source>
        <dbReference type="PROSITE" id="PS50880"/>
    </source>
</evidence>
<dbReference type="EMBL" id="LT906479">
    <property type="protein sequence ID" value="SNV83727.1"/>
    <property type="molecule type" value="Genomic_DNA"/>
</dbReference>
<name>A0A240AK04_SERFI</name>
<dbReference type="InterPro" id="IPR013498">
    <property type="entry name" value="Topo_IA_Znf"/>
</dbReference>
<keyword evidence="9" id="KW-0799">Topoisomerase</keyword>
<evidence type="ECO:0000313" key="19">
    <source>
        <dbReference type="EMBL" id="SNV83727.1"/>
    </source>
</evidence>
<dbReference type="CDD" id="cd00186">
    <property type="entry name" value="TOP1Ac"/>
    <property type="match status" value="1"/>
</dbReference>
<dbReference type="GO" id="GO:0003677">
    <property type="term" value="F:DNA binding"/>
    <property type="evidence" value="ECO:0007669"/>
    <property type="project" value="UniProtKB-KW"/>
</dbReference>
<dbReference type="PRINTS" id="PR00417">
    <property type="entry name" value="PRTPISMRASEI"/>
</dbReference>
<dbReference type="GO" id="GO:0006310">
    <property type="term" value="P:DNA recombination"/>
    <property type="evidence" value="ECO:0007669"/>
    <property type="project" value="TreeGrafter"/>
</dbReference>
<keyword evidence="11 19" id="KW-0413">Isomerase</keyword>
<evidence type="ECO:0000256" key="13">
    <source>
        <dbReference type="ARBA" id="ARBA00031985"/>
    </source>
</evidence>
<dbReference type="CDD" id="cd03362">
    <property type="entry name" value="TOPRIM_TopoIA_TopoIII"/>
    <property type="match status" value="1"/>
</dbReference>
<dbReference type="InterPro" id="IPR013825">
    <property type="entry name" value="Topo_IA_cen_sub2"/>
</dbReference>
<dbReference type="InterPro" id="IPR034144">
    <property type="entry name" value="TOPRIM_TopoIII"/>
</dbReference>
<comment type="catalytic activity">
    <reaction evidence="1">
        <text>ATP-independent breakage of single-stranded DNA, followed by passage and rejoining.</text>
        <dbReference type="EC" id="5.6.2.1"/>
    </reaction>
</comment>
<keyword evidence="10" id="KW-0238">DNA-binding</keyword>
<comment type="similarity">
    <text evidence="2">Belongs to the type IA topoisomerase family.</text>
</comment>
<dbReference type="GO" id="GO:0006265">
    <property type="term" value="P:DNA topological change"/>
    <property type="evidence" value="ECO:0007669"/>
    <property type="project" value="InterPro"/>
</dbReference>
<dbReference type="InterPro" id="IPR003601">
    <property type="entry name" value="Topo_IA_2"/>
</dbReference>
<evidence type="ECO:0000256" key="4">
    <source>
        <dbReference type="ARBA" id="ARBA00022723"/>
    </source>
</evidence>
<dbReference type="KEGG" id="sfj:SAMEA4384070_0342"/>
<dbReference type="SMART" id="SM00436">
    <property type="entry name" value="TOP1Bc"/>
    <property type="match status" value="1"/>
</dbReference>
<keyword evidence="5" id="KW-0677">Repeat</keyword>
<dbReference type="InterPro" id="IPR006171">
    <property type="entry name" value="TOPRIM_dom"/>
</dbReference>
<evidence type="ECO:0000256" key="10">
    <source>
        <dbReference type="ARBA" id="ARBA00023125"/>
    </source>
</evidence>
<dbReference type="InterPro" id="IPR003602">
    <property type="entry name" value="Topo_IA_DNA-bd_dom"/>
</dbReference>
<dbReference type="GeneID" id="75025530"/>
<dbReference type="InterPro" id="IPR023406">
    <property type="entry name" value="Topo_IA_AS"/>
</dbReference>
<protein>
    <recommendedName>
        <fullName evidence="3">DNA topoisomerase</fullName>
        <ecNumber evidence="3">5.6.2.1</ecNumber>
    </recommendedName>
    <alternativeName>
        <fullName evidence="15">Omega-protein</fullName>
    </alternativeName>
    <alternativeName>
        <fullName evidence="14">Relaxing enzyme</fullName>
    </alternativeName>
    <alternativeName>
        <fullName evidence="12">Swivelase</fullName>
    </alternativeName>
    <alternativeName>
        <fullName evidence="13">Untwisting enzyme</fullName>
    </alternativeName>
</protein>
<dbReference type="Pfam" id="PF01131">
    <property type="entry name" value="Topoisom_bac"/>
    <property type="match status" value="1"/>
</dbReference>
<feature type="domain" description="Topo IA-type catalytic" evidence="18">
    <location>
        <begin position="150"/>
        <end position="602"/>
    </location>
</feature>
<evidence type="ECO:0000259" key="18">
    <source>
        <dbReference type="PROSITE" id="PS52039"/>
    </source>
</evidence>
<dbReference type="Proteomes" id="UP000215134">
    <property type="component" value="Chromosome 1"/>
</dbReference>
<dbReference type="Gene3D" id="3.30.65.10">
    <property type="entry name" value="Bacterial Topoisomerase I, domain 1"/>
    <property type="match status" value="1"/>
</dbReference>
<dbReference type="Gene3D" id="2.70.20.10">
    <property type="entry name" value="Topoisomerase I, domain 3"/>
    <property type="match status" value="1"/>
</dbReference>
<evidence type="ECO:0000256" key="14">
    <source>
        <dbReference type="ARBA" id="ARBA00032235"/>
    </source>
</evidence>
<dbReference type="InterPro" id="IPR000380">
    <property type="entry name" value="Topo_IA"/>
</dbReference>